<dbReference type="PANTHER" id="PTHR10098">
    <property type="entry name" value="RAPSYN-RELATED"/>
    <property type="match status" value="1"/>
</dbReference>
<dbReference type="RefSeq" id="WP_113616974.1">
    <property type="nucleotide sequence ID" value="NZ_QFFJ01000002.1"/>
</dbReference>
<dbReference type="InterPro" id="IPR019734">
    <property type="entry name" value="TPR_rpt"/>
</dbReference>
<dbReference type="InterPro" id="IPR011990">
    <property type="entry name" value="TPR-like_helical_dom_sf"/>
</dbReference>
<dbReference type="PROSITE" id="PS50005">
    <property type="entry name" value="TPR"/>
    <property type="match status" value="1"/>
</dbReference>
<evidence type="ECO:0000256" key="2">
    <source>
        <dbReference type="SAM" id="Phobius"/>
    </source>
</evidence>
<gene>
    <name evidence="4" type="ORF">DF182_16620</name>
</gene>
<dbReference type="Proteomes" id="UP000253410">
    <property type="component" value="Unassembled WGS sequence"/>
</dbReference>
<evidence type="ECO:0000313" key="4">
    <source>
        <dbReference type="EMBL" id="RBL88222.1"/>
    </source>
</evidence>
<dbReference type="Pfam" id="PF12770">
    <property type="entry name" value="CHAT"/>
    <property type="match status" value="1"/>
</dbReference>
<name>A0A365XPE9_9BACT</name>
<comment type="caution">
    <text evidence="4">The sequence shown here is derived from an EMBL/GenBank/DDBJ whole genome shotgun (WGS) entry which is preliminary data.</text>
</comment>
<keyword evidence="2" id="KW-0472">Membrane</keyword>
<proteinExistence type="predicted"/>
<organism evidence="4 5">
    <name type="scientific">Chitinophaga flava</name>
    <dbReference type="NCBI Taxonomy" id="2259036"/>
    <lineage>
        <taxon>Bacteria</taxon>
        <taxon>Pseudomonadati</taxon>
        <taxon>Bacteroidota</taxon>
        <taxon>Chitinophagia</taxon>
        <taxon>Chitinophagales</taxon>
        <taxon>Chitinophagaceae</taxon>
        <taxon>Chitinophaga</taxon>
    </lineage>
</organism>
<dbReference type="EMBL" id="QFFJ01000002">
    <property type="protein sequence ID" value="RBL88222.1"/>
    <property type="molecule type" value="Genomic_DNA"/>
</dbReference>
<protein>
    <recommendedName>
        <fullName evidence="3">CHAT domain-containing protein</fullName>
    </recommendedName>
</protein>
<dbReference type="AlphaFoldDB" id="A0A365XPE9"/>
<dbReference type="SMART" id="SM00028">
    <property type="entry name" value="TPR"/>
    <property type="match status" value="5"/>
</dbReference>
<keyword evidence="2" id="KW-1133">Transmembrane helix</keyword>
<keyword evidence="2" id="KW-0812">Transmembrane</keyword>
<dbReference type="PANTHER" id="PTHR10098:SF108">
    <property type="entry name" value="TETRATRICOPEPTIDE REPEAT PROTEIN 28"/>
    <property type="match status" value="1"/>
</dbReference>
<evidence type="ECO:0000259" key="3">
    <source>
        <dbReference type="Pfam" id="PF12770"/>
    </source>
</evidence>
<evidence type="ECO:0000256" key="1">
    <source>
        <dbReference type="PROSITE-ProRule" id="PRU00339"/>
    </source>
</evidence>
<reference evidence="4 5" key="1">
    <citation type="submission" date="2018-05" db="EMBL/GenBank/DDBJ databases">
        <title>Chitinophaga sp. K3CV102501T nov., isolated from isolated from a monsoon evergreen broad-leaved forest soil.</title>
        <authorList>
            <person name="Lv Y."/>
        </authorList>
    </citation>
    <scope>NUCLEOTIDE SEQUENCE [LARGE SCALE GENOMIC DNA]</scope>
    <source>
        <strain evidence="4 5">GDMCC 1.1325</strain>
    </source>
</reference>
<dbReference type="OrthoDB" id="9771112at2"/>
<feature type="transmembrane region" description="Helical" evidence="2">
    <location>
        <begin position="870"/>
        <end position="886"/>
    </location>
</feature>
<dbReference type="SUPFAM" id="SSF48452">
    <property type="entry name" value="TPR-like"/>
    <property type="match status" value="2"/>
</dbReference>
<dbReference type="Gene3D" id="1.25.40.10">
    <property type="entry name" value="Tetratricopeptide repeat domain"/>
    <property type="match status" value="2"/>
</dbReference>
<feature type="domain" description="CHAT" evidence="3">
    <location>
        <begin position="587"/>
        <end position="849"/>
    </location>
</feature>
<feature type="repeat" description="TPR" evidence="1">
    <location>
        <begin position="134"/>
        <end position="167"/>
    </location>
</feature>
<accession>A0A365XPE9</accession>
<evidence type="ECO:0000313" key="5">
    <source>
        <dbReference type="Proteomes" id="UP000253410"/>
    </source>
</evidence>
<sequence length="894" mass="101031">MAEVGIYTPLLRRWLLLLAVPLLCSAFQAAPPDSLSILLRQYRNSNQLAPWIYTQLQWQASPSRKAALLQQAPANAWRAPQTDEEQQAWLDLLINQGYMLLLSGDIVSSTDAYQQAFEWAGKHPAIADESLVLEYILKPLGNNYTRLGDYEQALFIHQKALALATSLQDQTALADTYSNLANTSASMGNLQQSLRYCQEGFRTASPNSALYGLLHSEEADAHSRLHQDNAARHSIQESIRILQQQPATNKEAIHWLFMAYQQAGDIYLSTPVTAETYYRKALLYARQQHLVRKREQAKLYLRLGQLYIQQHQPVSALAWLDSCANILLPGKTPSRLQAADMYGEYTLLDMLFARATAYVQLQQPQAAMQAFHLCFAVENRLRNEYVSAASKEMAVSDSRSRYEAAIDAAWQYWQQTKAQPYQQYILEFMEGSKSQLLWEEMQGQSILRNDSTGKRIRRLEQALVFYRKEALQDGGTDSLLQAQQQRISWELATLKKKMPALVSDTLPLPALLKLLPPQQVVRSYFAGASALYTIELDAHGIRFTDRQAISAQWYDSLLYFRQHFFDNGPQAMINAPRDWYNSAYRIYHQLFSQHPLPRNTTCILMPDGILGMLPIEALITKAAYSAAVSKWPFLVKEATIAYAYSLRTWQAQHRSQANNSGFSGFFIVQQPNGLPDLKGAGEEKERIAPAINNGSWYLNEQATVADFRRALSRSAVVHISTHAFTRQHNIPAPHIALYDAPFYLFELNGLEHRPAMVVLSACGTGDGNLVTGEGIRSMAHAFIAAGTPAVVAASWNVQDATTPRLMQNFYTALTTQPNAAIALQQSKINWLDNLDVTDLQKLPYFWAALHFEGNTLALQEGITAKQRPNWYWLVPIAFMLIGWLIISRKKNNRQ</sequence>
<dbReference type="InterPro" id="IPR024983">
    <property type="entry name" value="CHAT_dom"/>
</dbReference>
<keyword evidence="5" id="KW-1185">Reference proteome</keyword>
<keyword evidence="1" id="KW-0802">TPR repeat</keyword>